<dbReference type="InterPro" id="IPR011992">
    <property type="entry name" value="EF-hand-dom_pair"/>
</dbReference>
<sequence>MHGYGSYSRPGTAAGALGGGLRGGLQMASGGRPGTASFPNLPGYRRPGIEGDTRRENFYKDPQKKAQSLHFINGIPMVKSNLSSRPNTASIDDLISLNRTQMPRDANQFSDLSGRYSLAKQRRDRENLAKISSNMVVSKIGRRTVPAITTLSMKSSSNSYVNDNNSVSTWGGNFNDDASSVVSAYPSHDNTAPLPPVLLFYGYYFEDIAESNMESKRIHRCELYLYTEDGSIEIIECKQENSGMPQGNVLRRRKVEKRGGGYVGINDMKMGGVAEIYSRGYSIIGCNDSTLRFIRANLNWTEEELRQSSWPDDEFIKRNKEKMMRETGTPGVNRNRKMHEMKEYMEALLGKPKAMSDLGSFLQVGNKTLCFDIVWDDTDRLYGDVRLFKLCYFLSDDTMEIVPVHTRNDGRDQFPKLLKRSKVPKDIRNPSGDFYTWRDFRIGGVINVYQRAMTIARADKFTRDFYVEKNMNIGNDIELTGGPDIKYERQIPPYNGFGSEEDSLRSCTGSIRPGVPKRHFHYDKRGHITRFNAKMLTNKNDDKVRRFVIQYYLEDDTVAVREPPLRNSGIVGGQFLRRQPMKHSDGTKVLAGDLYVGAILSLNCHKFLLLDADEGTYRLMENDVMTFPLSNYEGLHQLLRDYRHAIKAYFVKESSNGNDKQLDFQGLKACMGKVGLGKLKKQELVTIWRKLDKRGKGKVSWMKLVKLTEDKPIHVTIQDHNEGLAGAWGDM</sequence>
<evidence type="ECO:0000256" key="2">
    <source>
        <dbReference type="ARBA" id="ARBA00022490"/>
    </source>
</evidence>
<dbReference type="GO" id="GO:0043014">
    <property type="term" value="F:alpha-tubulin binding"/>
    <property type="evidence" value="ECO:0007669"/>
    <property type="project" value="TreeGrafter"/>
</dbReference>
<dbReference type="GO" id="GO:0060285">
    <property type="term" value="P:cilium-dependent cell motility"/>
    <property type="evidence" value="ECO:0007669"/>
    <property type="project" value="TreeGrafter"/>
</dbReference>
<keyword evidence="3" id="KW-0677">Repeat</keyword>
<name>A0A9W7L3D7_9STRA</name>
<organism evidence="11 12">
    <name type="scientific">Triparma columacea</name>
    <dbReference type="NCBI Taxonomy" id="722753"/>
    <lineage>
        <taxon>Eukaryota</taxon>
        <taxon>Sar</taxon>
        <taxon>Stramenopiles</taxon>
        <taxon>Ochrophyta</taxon>
        <taxon>Bolidophyceae</taxon>
        <taxon>Parmales</taxon>
        <taxon>Triparmaceae</taxon>
        <taxon>Triparma</taxon>
    </lineage>
</organism>
<evidence type="ECO:0008006" key="13">
    <source>
        <dbReference type="Google" id="ProtNLM"/>
    </source>
</evidence>
<evidence type="ECO:0000256" key="5">
    <source>
        <dbReference type="ARBA" id="ARBA00023069"/>
    </source>
</evidence>
<keyword evidence="6" id="KW-0206">Cytoskeleton</keyword>
<dbReference type="EMBL" id="BRYA01000580">
    <property type="protein sequence ID" value="GMI24105.1"/>
    <property type="molecule type" value="Genomic_DNA"/>
</dbReference>
<feature type="domain" description="DM10" evidence="10">
    <location>
        <begin position="365"/>
        <end position="470"/>
    </location>
</feature>
<evidence type="ECO:0000313" key="12">
    <source>
        <dbReference type="Proteomes" id="UP001165065"/>
    </source>
</evidence>
<evidence type="ECO:0000256" key="8">
    <source>
        <dbReference type="SAM" id="MobiDB-lite"/>
    </source>
</evidence>
<dbReference type="SUPFAM" id="SSF47473">
    <property type="entry name" value="EF-hand"/>
    <property type="match status" value="1"/>
</dbReference>
<comment type="subcellular location">
    <subcellularLocation>
        <location evidence="1">Cytoplasm</location>
        <location evidence="1">Cytoskeleton</location>
        <location evidence="1">Flagellum axoneme</location>
    </subcellularLocation>
</comment>
<dbReference type="InterPro" id="IPR040193">
    <property type="entry name" value="EFHC1/EFHC2/EFHB"/>
</dbReference>
<dbReference type="GO" id="GO:0007052">
    <property type="term" value="P:mitotic spindle organization"/>
    <property type="evidence" value="ECO:0007669"/>
    <property type="project" value="TreeGrafter"/>
</dbReference>
<evidence type="ECO:0000256" key="4">
    <source>
        <dbReference type="ARBA" id="ARBA00022846"/>
    </source>
</evidence>
<evidence type="ECO:0000256" key="3">
    <source>
        <dbReference type="ARBA" id="ARBA00022737"/>
    </source>
</evidence>
<keyword evidence="12" id="KW-1185">Reference proteome</keyword>
<dbReference type="SMART" id="SM00676">
    <property type="entry name" value="DM10"/>
    <property type="match status" value="3"/>
</dbReference>
<feature type="region of interest" description="Disordered" evidence="8">
    <location>
        <begin position="25"/>
        <end position="55"/>
    </location>
</feature>
<dbReference type="OrthoDB" id="10255210at2759"/>
<dbReference type="InterPro" id="IPR002048">
    <property type="entry name" value="EF_hand_dom"/>
</dbReference>
<dbReference type="PROSITE" id="PS51336">
    <property type="entry name" value="DM10"/>
    <property type="match status" value="3"/>
</dbReference>
<feature type="domain" description="DM10" evidence="10">
    <location>
        <begin position="525"/>
        <end position="624"/>
    </location>
</feature>
<keyword evidence="4" id="KW-0282">Flagellum</keyword>
<dbReference type="GO" id="GO:0000281">
    <property type="term" value="P:mitotic cytokinesis"/>
    <property type="evidence" value="ECO:0007669"/>
    <property type="project" value="TreeGrafter"/>
</dbReference>
<proteinExistence type="predicted"/>
<evidence type="ECO:0000259" key="10">
    <source>
        <dbReference type="PROSITE" id="PS51336"/>
    </source>
</evidence>
<dbReference type="AlphaFoldDB" id="A0A9W7L3D7"/>
<keyword evidence="7" id="KW-0966">Cell projection</keyword>
<comment type="caution">
    <text evidence="11">The sequence shown here is derived from an EMBL/GenBank/DDBJ whole genome shotgun (WGS) entry which is preliminary data.</text>
</comment>
<keyword evidence="5" id="KW-0969">Cilium</keyword>
<evidence type="ECO:0000256" key="1">
    <source>
        <dbReference type="ARBA" id="ARBA00004611"/>
    </source>
</evidence>
<dbReference type="Gene3D" id="2.30.29.170">
    <property type="match status" value="3"/>
</dbReference>
<dbReference type="PANTHER" id="PTHR12086">
    <property type="entry name" value="EF-HAND DOMAIN C-TERMINAL CONTAINING PROTEIN"/>
    <property type="match status" value="1"/>
</dbReference>
<accession>A0A9W7L3D7</accession>
<evidence type="ECO:0000259" key="9">
    <source>
        <dbReference type="PROSITE" id="PS50222"/>
    </source>
</evidence>
<dbReference type="PROSITE" id="PS50222">
    <property type="entry name" value="EF_HAND_2"/>
    <property type="match status" value="1"/>
</dbReference>
<gene>
    <name evidence="11" type="ORF">TrCOL_g9591</name>
</gene>
<dbReference type="GO" id="GO:0005930">
    <property type="term" value="C:axoneme"/>
    <property type="evidence" value="ECO:0007669"/>
    <property type="project" value="TreeGrafter"/>
</dbReference>
<feature type="domain" description="DM10" evidence="10">
    <location>
        <begin position="194"/>
        <end position="298"/>
    </location>
</feature>
<reference evidence="12" key="1">
    <citation type="journal article" date="2023" name="Commun. Biol.">
        <title>Genome analysis of Parmales, the sister group of diatoms, reveals the evolutionary specialization of diatoms from phago-mixotrophs to photoautotrophs.</title>
        <authorList>
            <person name="Ban H."/>
            <person name="Sato S."/>
            <person name="Yoshikawa S."/>
            <person name="Yamada K."/>
            <person name="Nakamura Y."/>
            <person name="Ichinomiya M."/>
            <person name="Sato N."/>
            <person name="Blanc-Mathieu R."/>
            <person name="Endo H."/>
            <person name="Kuwata A."/>
            <person name="Ogata H."/>
        </authorList>
    </citation>
    <scope>NUCLEOTIDE SEQUENCE [LARGE SCALE GENOMIC DNA]</scope>
</reference>
<dbReference type="Pfam" id="PF06565">
    <property type="entry name" value="DM10_dom"/>
    <property type="match status" value="3"/>
</dbReference>
<feature type="domain" description="EF-hand" evidence="9">
    <location>
        <begin position="679"/>
        <end position="714"/>
    </location>
</feature>
<dbReference type="PANTHER" id="PTHR12086:SF9">
    <property type="entry name" value="EF-HAND DOMAIN-CONTAINING PROTEIN 1"/>
    <property type="match status" value="1"/>
</dbReference>
<dbReference type="InterPro" id="IPR006602">
    <property type="entry name" value="DM10_dom"/>
</dbReference>
<dbReference type="Proteomes" id="UP001165065">
    <property type="component" value="Unassembled WGS sequence"/>
</dbReference>
<dbReference type="GO" id="GO:0005509">
    <property type="term" value="F:calcium ion binding"/>
    <property type="evidence" value="ECO:0007669"/>
    <property type="project" value="InterPro"/>
</dbReference>
<evidence type="ECO:0000313" key="11">
    <source>
        <dbReference type="EMBL" id="GMI24105.1"/>
    </source>
</evidence>
<dbReference type="GO" id="GO:0072686">
    <property type="term" value="C:mitotic spindle"/>
    <property type="evidence" value="ECO:0007669"/>
    <property type="project" value="TreeGrafter"/>
</dbReference>
<evidence type="ECO:0000256" key="7">
    <source>
        <dbReference type="ARBA" id="ARBA00023273"/>
    </source>
</evidence>
<protein>
    <recommendedName>
        <fullName evidence="13">EF-hand domain-containing protein</fullName>
    </recommendedName>
</protein>
<evidence type="ECO:0000256" key="6">
    <source>
        <dbReference type="ARBA" id="ARBA00023212"/>
    </source>
</evidence>
<keyword evidence="2" id="KW-0963">Cytoplasm</keyword>